<dbReference type="PROSITE" id="PS00217">
    <property type="entry name" value="SUGAR_TRANSPORT_2"/>
    <property type="match status" value="1"/>
</dbReference>
<dbReference type="InterPro" id="IPR050814">
    <property type="entry name" value="Myo-inositol_Transporter"/>
</dbReference>
<dbReference type="InterPro" id="IPR005829">
    <property type="entry name" value="Sugar_transporter_CS"/>
</dbReference>
<dbReference type="Pfam" id="PF00083">
    <property type="entry name" value="Sugar_tr"/>
    <property type="match status" value="1"/>
</dbReference>
<evidence type="ECO:0000256" key="5">
    <source>
        <dbReference type="ARBA" id="ARBA00022989"/>
    </source>
</evidence>
<keyword evidence="6 10" id="KW-0472">Membrane</keyword>
<keyword evidence="5 10" id="KW-1133">Transmembrane helix</keyword>
<dbReference type="PROSITE" id="PS00216">
    <property type="entry name" value="SUGAR_TRANSPORT_1"/>
    <property type="match status" value="1"/>
</dbReference>
<keyword evidence="8" id="KW-0175">Coiled coil</keyword>
<feature type="transmembrane region" description="Helical" evidence="10">
    <location>
        <begin position="413"/>
        <end position="434"/>
    </location>
</feature>
<keyword evidence="3" id="KW-0813">Transport</keyword>
<feature type="transmembrane region" description="Helical" evidence="10">
    <location>
        <begin position="347"/>
        <end position="371"/>
    </location>
</feature>
<protein>
    <submittedName>
        <fullName evidence="12">MFS myo-inositol transporter</fullName>
    </submittedName>
</protein>
<evidence type="ECO:0000313" key="12">
    <source>
        <dbReference type="EMBL" id="KAH7115143.1"/>
    </source>
</evidence>
<comment type="caution">
    <text evidence="12">The sequence shown here is derived from an EMBL/GenBank/DDBJ whole genome shotgun (WGS) entry which is preliminary data.</text>
</comment>
<dbReference type="InterPro" id="IPR005828">
    <property type="entry name" value="MFS_sugar_transport-like"/>
</dbReference>
<feature type="compositionally biased region" description="Basic and acidic residues" evidence="9">
    <location>
        <begin position="1"/>
        <end position="13"/>
    </location>
</feature>
<name>A0A9P9IBC1_9PLEO</name>
<evidence type="ECO:0000256" key="7">
    <source>
        <dbReference type="ARBA" id="ARBA00049119"/>
    </source>
</evidence>
<comment type="similarity">
    <text evidence="2">Belongs to the major facilitator superfamily. Sugar transporter (TC 2.A.1.1) family.</text>
</comment>
<dbReference type="PRINTS" id="PR00171">
    <property type="entry name" value="SUGRTRNSPORT"/>
</dbReference>
<feature type="compositionally biased region" description="Basic and acidic residues" evidence="9">
    <location>
        <begin position="37"/>
        <end position="50"/>
    </location>
</feature>
<dbReference type="SUPFAM" id="SSF103473">
    <property type="entry name" value="MFS general substrate transporter"/>
    <property type="match status" value="1"/>
</dbReference>
<organism evidence="12 13">
    <name type="scientific">Dendryphion nanum</name>
    <dbReference type="NCBI Taxonomy" id="256645"/>
    <lineage>
        <taxon>Eukaryota</taxon>
        <taxon>Fungi</taxon>
        <taxon>Dikarya</taxon>
        <taxon>Ascomycota</taxon>
        <taxon>Pezizomycotina</taxon>
        <taxon>Dothideomycetes</taxon>
        <taxon>Pleosporomycetidae</taxon>
        <taxon>Pleosporales</taxon>
        <taxon>Torulaceae</taxon>
        <taxon>Dendryphion</taxon>
    </lineage>
</organism>
<reference evidence="12" key="1">
    <citation type="journal article" date="2021" name="Nat. Commun.">
        <title>Genetic determinants of endophytism in the Arabidopsis root mycobiome.</title>
        <authorList>
            <person name="Mesny F."/>
            <person name="Miyauchi S."/>
            <person name="Thiergart T."/>
            <person name="Pickel B."/>
            <person name="Atanasova L."/>
            <person name="Karlsson M."/>
            <person name="Huettel B."/>
            <person name="Barry K.W."/>
            <person name="Haridas S."/>
            <person name="Chen C."/>
            <person name="Bauer D."/>
            <person name="Andreopoulos W."/>
            <person name="Pangilinan J."/>
            <person name="LaButti K."/>
            <person name="Riley R."/>
            <person name="Lipzen A."/>
            <person name="Clum A."/>
            <person name="Drula E."/>
            <person name="Henrissat B."/>
            <person name="Kohler A."/>
            <person name="Grigoriev I.V."/>
            <person name="Martin F.M."/>
            <person name="Hacquard S."/>
        </authorList>
    </citation>
    <scope>NUCLEOTIDE SEQUENCE</scope>
    <source>
        <strain evidence="12">MPI-CAGE-CH-0243</strain>
    </source>
</reference>
<evidence type="ECO:0000256" key="8">
    <source>
        <dbReference type="SAM" id="Coils"/>
    </source>
</evidence>
<proteinExistence type="inferred from homology"/>
<dbReference type="PANTHER" id="PTHR48020">
    <property type="entry name" value="PROTON MYO-INOSITOL COTRANSPORTER"/>
    <property type="match status" value="1"/>
</dbReference>
<feature type="transmembrane region" description="Helical" evidence="10">
    <location>
        <begin position="167"/>
        <end position="189"/>
    </location>
</feature>
<evidence type="ECO:0000256" key="6">
    <source>
        <dbReference type="ARBA" id="ARBA00023136"/>
    </source>
</evidence>
<evidence type="ECO:0000256" key="2">
    <source>
        <dbReference type="ARBA" id="ARBA00010992"/>
    </source>
</evidence>
<accession>A0A9P9IBC1</accession>
<feature type="transmembrane region" description="Helical" evidence="10">
    <location>
        <begin position="142"/>
        <end position="161"/>
    </location>
</feature>
<dbReference type="GO" id="GO:0016020">
    <property type="term" value="C:membrane"/>
    <property type="evidence" value="ECO:0007669"/>
    <property type="project" value="UniProtKB-SubCell"/>
</dbReference>
<dbReference type="GO" id="GO:1904679">
    <property type="term" value="P:myo-inositol import across plasma membrane"/>
    <property type="evidence" value="ECO:0007669"/>
    <property type="project" value="TreeGrafter"/>
</dbReference>
<feature type="domain" description="Major facilitator superfamily (MFS) profile" evidence="11">
    <location>
        <begin position="75"/>
        <end position="548"/>
    </location>
</feature>
<keyword evidence="13" id="KW-1185">Reference proteome</keyword>
<evidence type="ECO:0000256" key="3">
    <source>
        <dbReference type="ARBA" id="ARBA00022448"/>
    </source>
</evidence>
<feature type="transmembrane region" description="Helical" evidence="10">
    <location>
        <begin position="454"/>
        <end position="480"/>
    </location>
</feature>
<dbReference type="InterPro" id="IPR036259">
    <property type="entry name" value="MFS_trans_sf"/>
</dbReference>
<comment type="subcellular location">
    <subcellularLocation>
        <location evidence="1">Membrane</location>
        <topology evidence="1">Multi-pass membrane protein</topology>
    </subcellularLocation>
</comment>
<evidence type="ECO:0000256" key="4">
    <source>
        <dbReference type="ARBA" id="ARBA00022692"/>
    </source>
</evidence>
<comment type="catalytic activity">
    <reaction evidence="7">
        <text>myo-inositol(out) + H(+)(out) = myo-inositol(in) + H(+)(in)</text>
        <dbReference type="Rhea" id="RHEA:60364"/>
        <dbReference type="ChEBI" id="CHEBI:15378"/>
        <dbReference type="ChEBI" id="CHEBI:17268"/>
    </reaction>
</comment>
<sequence length="581" mass="62926">MARQPADLDEHNEAGVSSPLIRPSSRIHNGDEDENDNERSHAHDSLLDSHDDNDDDDAPHPSESTLTPTFFIYLLTITASLSGLLFGYDTGVISSTLVSLHNDLSRPLSTWDKSVITSCTSLFALFASPLTGLLADAWGRKSVVLVADVLFIIGALVQAAAHSVGTMVLGRSIVGVAIGGASFVVPLYISELAPGKWRGRMVTVSSLFITGGQVVAYVVGWGFSEREGGWRWMVGLGAVPAGVQIGLLVGAGVPESARWMVGKGRVEEARGVLERVYGVDREGGREGVERVLRRVEREVREEEEEIGRVGRLGQLDAEGKYSWWNKTVGSVRDRFALLVDVPGHRRALIIACMLQAAQQLCGFNSLMYFSATIFSLLSFRSPTLTSLSIASTNFLSTLLAYHAIDRIGRRRILLLSIPFMILGLSLCAVAFNFVDLNTESPSALETGRTAGTDRTWPLTILLSMLLYVSTYALGLGTVPWQQSELFPLSVRSLGSSLSTATNWFSNFVVGISFLPMMNAFTPQGTFALYAGVCGGAWVAVWFLYPETAGLELEDVGGLLREGFGVRESLVLARGRREGRGG</sequence>
<feature type="transmembrane region" description="Helical" evidence="10">
    <location>
        <begin position="383"/>
        <end position="401"/>
    </location>
</feature>
<evidence type="ECO:0000259" key="11">
    <source>
        <dbReference type="PROSITE" id="PS50850"/>
    </source>
</evidence>
<dbReference type="OrthoDB" id="6339427at2759"/>
<evidence type="ECO:0000313" key="13">
    <source>
        <dbReference type="Proteomes" id="UP000700596"/>
    </source>
</evidence>
<feature type="transmembrane region" description="Helical" evidence="10">
    <location>
        <begin position="201"/>
        <end position="223"/>
    </location>
</feature>
<dbReference type="PANTHER" id="PTHR48020:SF12">
    <property type="entry name" value="PROTON MYO-INOSITOL COTRANSPORTER"/>
    <property type="match status" value="1"/>
</dbReference>
<dbReference type="EMBL" id="JAGMWT010000016">
    <property type="protein sequence ID" value="KAH7115143.1"/>
    <property type="molecule type" value="Genomic_DNA"/>
</dbReference>
<keyword evidence="4 10" id="KW-0812">Transmembrane</keyword>
<dbReference type="GO" id="GO:0005366">
    <property type="term" value="F:myo-inositol:proton symporter activity"/>
    <property type="evidence" value="ECO:0007669"/>
    <property type="project" value="TreeGrafter"/>
</dbReference>
<evidence type="ECO:0000256" key="9">
    <source>
        <dbReference type="SAM" id="MobiDB-lite"/>
    </source>
</evidence>
<feature type="transmembrane region" description="Helical" evidence="10">
    <location>
        <begin position="229"/>
        <end position="253"/>
    </location>
</feature>
<dbReference type="AlphaFoldDB" id="A0A9P9IBC1"/>
<gene>
    <name evidence="12" type="ORF">B0J11DRAFT_584447</name>
</gene>
<feature type="region of interest" description="Disordered" evidence="9">
    <location>
        <begin position="1"/>
        <end position="61"/>
    </location>
</feature>
<feature type="transmembrane region" description="Helical" evidence="10">
    <location>
        <begin position="501"/>
        <end position="520"/>
    </location>
</feature>
<evidence type="ECO:0000256" key="1">
    <source>
        <dbReference type="ARBA" id="ARBA00004141"/>
    </source>
</evidence>
<feature type="transmembrane region" description="Helical" evidence="10">
    <location>
        <begin position="70"/>
        <end position="88"/>
    </location>
</feature>
<dbReference type="InterPro" id="IPR003663">
    <property type="entry name" value="Sugar/inositol_transpt"/>
</dbReference>
<feature type="transmembrane region" description="Helical" evidence="10">
    <location>
        <begin position="526"/>
        <end position="544"/>
    </location>
</feature>
<dbReference type="Proteomes" id="UP000700596">
    <property type="component" value="Unassembled WGS sequence"/>
</dbReference>
<feature type="transmembrane region" description="Helical" evidence="10">
    <location>
        <begin position="115"/>
        <end position="135"/>
    </location>
</feature>
<dbReference type="FunFam" id="1.20.1250.20:FF:000073">
    <property type="entry name" value="MFS myo-inositol transporter, putative"/>
    <property type="match status" value="1"/>
</dbReference>
<dbReference type="InterPro" id="IPR020846">
    <property type="entry name" value="MFS_dom"/>
</dbReference>
<feature type="coiled-coil region" evidence="8">
    <location>
        <begin position="285"/>
        <end position="312"/>
    </location>
</feature>
<dbReference type="PROSITE" id="PS50850">
    <property type="entry name" value="MFS"/>
    <property type="match status" value="1"/>
</dbReference>
<dbReference type="Gene3D" id="1.20.1250.20">
    <property type="entry name" value="MFS general substrate transporter like domains"/>
    <property type="match status" value="1"/>
</dbReference>
<evidence type="ECO:0000256" key="10">
    <source>
        <dbReference type="SAM" id="Phobius"/>
    </source>
</evidence>